<dbReference type="Pfam" id="PF25967">
    <property type="entry name" value="RND-MFP_C"/>
    <property type="match status" value="1"/>
</dbReference>
<dbReference type="GO" id="GO:0015562">
    <property type="term" value="F:efflux transmembrane transporter activity"/>
    <property type="evidence" value="ECO:0007669"/>
    <property type="project" value="TreeGrafter"/>
</dbReference>
<keyword evidence="6" id="KW-1185">Reference proteome</keyword>
<dbReference type="NCBIfam" id="TIGR01730">
    <property type="entry name" value="RND_mfp"/>
    <property type="match status" value="1"/>
</dbReference>
<dbReference type="Gene3D" id="2.40.420.20">
    <property type="match status" value="1"/>
</dbReference>
<evidence type="ECO:0000256" key="3">
    <source>
        <dbReference type="SAM" id="SignalP"/>
    </source>
</evidence>
<keyword evidence="2" id="KW-0175">Coiled coil</keyword>
<evidence type="ECO:0000256" key="1">
    <source>
        <dbReference type="ARBA" id="ARBA00009477"/>
    </source>
</evidence>
<feature type="chain" id="PRO_5021381454" evidence="3">
    <location>
        <begin position="36"/>
        <end position="369"/>
    </location>
</feature>
<dbReference type="Gene3D" id="2.40.30.170">
    <property type="match status" value="1"/>
</dbReference>
<dbReference type="Gene3D" id="2.40.50.100">
    <property type="match status" value="1"/>
</dbReference>
<dbReference type="InterPro" id="IPR058627">
    <property type="entry name" value="MdtA-like_C"/>
</dbReference>
<evidence type="ECO:0000256" key="2">
    <source>
        <dbReference type="SAM" id="Coils"/>
    </source>
</evidence>
<comment type="caution">
    <text evidence="5">The sequence shown here is derived from an EMBL/GenBank/DDBJ whole genome shotgun (WGS) entry which is preliminary data.</text>
</comment>
<dbReference type="PANTHER" id="PTHR30469">
    <property type="entry name" value="MULTIDRUG RESISTANCE PROTEIN MDTA"/>
    <property type="match status" value="1"/>
</dbReference>
<dbReference type="PANTHER" id="PTHR30469:SF20">
    <property type="entry name" value="EFFLUX RND TRANSPORTER PERIPLASMIC ADAPTOR SUBUNIT"/>
    <property type="match status" value="1"/>
</dbReference>
<dbReference type="RefSeq" id="WP_135483148.1">
    <property type="nucleotide sequence ID" value="NZ_SRMF01000003.1"/>
</dbReference>
<evidence type="ECO:0000259" key="4">
    <source>
        <dbReference type="Pfam" id="PF25967"/>
    </source>
</evidence>
<dbReference type="Gene3D" id="1.10.287.470">
    <property type="entry name" value="Helix hairpin bin"/>
    <property type="match status" value="1"/>
</dbReference>
<feature type="domain" description="Multidrug resistance protein MdtA-like C-terminal permuted SH3" evidence="4">
    <location>
        <begin position="289"/>
        <end position="349"/>
    </location>
</feature>
<dbReference type="Proteomes" id="UP000297475">
    <property type="component" value="Unassembled WGS sequence"/>
</dbReference>
<comment type="similarity">
    <text evidence="1">Belongs to the membrane fusion protein (MFP) (TC 8.A.1) family.</text>
</comment>
<sequence length="369" mass="39892">MRLPEQPRRLHAAAPILGTLLVLLSLLGLTMPAQAQSTTNDTDLKPVRLHTVQPADVGAERRFYGRIAARETVDLAFQVGGQIVEFPTVEGSFVSTGDLLARLNLAPLERNVRQAELSLEQAERSVVRNQQLIERNAITQAQLEDSQTARDQAEVQLEEARAALDDATLEAPFEGLVAERMVANRTTVSAGQPVLRLHDMSEIRVRIDVPERLLAEIGDPANLLFNLQLTQGGPLYGLELREFIAEAGRIGQSYVVTLALTEPVQRNLLPGASATVVARLPAPQANGFVVPATAVHIASDRSPHVMVYTSTGPDTGEVVRRPVTIDTPDGTTIRVTSGLNPGDEIVATGVHLLSDGQAVRRFTGFRGLN</sequence>
<dbReference type="SUPFAM" id="SSF111369">
    <property type="entry name" value="HlyD-like secretion proteins"/>
    <property type="match status" value="1"/>
</dbReference>
<evidence type="ECO:0000313" key="5">
    <source>
        <dbReference type="EMBL" id="TGG93439.1"/>
    </source>
</evidence>
<protein>
    <submittedName>
        <fullName evidence="5">Efflux RND transporter periplasmic adaptor subunit</fullName>
    </submittedName>
</protein>
<accession>A0A4Z0W8W3</accession>
<gene>
    <name evidence="5" type="ORF">E4656_10345</name>
</gene>
<feature type="signal peptide" evidence="3">
    <location>
        <begin position="1"/>
        <end position="35"/>
    </location>
</feature>
<dbReference type="AlphaFoldDB" id="A0A4Z0W8W3"/>
<organism evidence="5 6">
    <name type="scientific">Natronospirillum operosum</name>
    <dbReference type="NCBI Taxonomy" id="2759953"/>
    <lineage>
        <taxon>Bacteria</taxon>
        <taxon>Pseudomonadati</taxon>
        <taxon>Pseudomonadota</taxon>
        <taxon>Gammaproteobacteria</taxon>
        <taxon>Oceanospirillales</taxon>
        <taxon>Natronospirillaceae</taxon>
        <taxon>Natronospirillum</taxon>
    </lineage>
</organism>
<dbReference type="EMBL" id="SRMF01000003">
    <property type="protein sequence ID" value="TGG93439.1"/>
    <property type="molecule type" value="Genomic_DNA"/>
</dbReference>
<dbReference type="GO" id="GO:1990281">
    <property type="term" value="C:efflux pump complex"/>
    <property type="evidence" value="ECO:0007669"/>
    <property type="project" value="TreeGrafter"/>
</dbReference>
<feature type="coiled-coil region" evidence="2">
    <location>
        <begin position="105"/>
        <end position="170"/>
    </location>
</feature>
<dbReference type="OrthoDB" id="9813967at2"/>
<keyword evidence="3" id="KW-0732">Signal</keyword>
<reference evidence="5 6" key="1">
    <citation type="submission" date="2019-04" db="EMBL/GenBank/DDBJ databases">
        <title>Natronospirillum operosus gen. nov., sp. nov., a haloalkaliphilic satellite isolated from decaying biomass of laboratory culture of cyanobacterium Geitlerinema sp. and proposal of Natronospirillaceae fam. nov. and Saccharospirillaceae fam. nov.</title>
        <authorList>
            <person name="Kevbrin V."/>
            <person name="Boltyanskaya Y."/>
            <person name="Koziaeva V."/>
            <person name="Grouzdev D.S."/>
            <person name="Park M."/>
            <person name="Cho J."/>
        </authorList>
    </citation>
    <scope>NUCLEOTIDE SEQUENCE [LARGE SCALE GENOMIC DNA]</scope>
    <source>
        <strain evidence="5 6">G-116</strain>
    </source>
</reference>
<proteinExistence type="inferred from homology"/>
<name>A0A4Z0W8W3_9GAMM</name>
<evidence type="ECO:0000313" key="6">
    <source>
        <dbReference type="Proteomes" id="UP000297475"/>
    </source>
</evidence>
<dbReference type="InterPro" id="IPR006143">
    <property type="entry name" value="RND_pump_MFP"/>
</dbReference>